<feature type="compositionally biased region" description="Basic and acidic residues" evidence="1">
    <location>
        <begin position="318"/>
        <end position="331"/>
    </location>
</feature>
<dbReference type="KEGG" id="dpx:DAPPUDRAFT_240372"/>
<dbReference type="InParanoid" id="E9GBF3"/>
<feature type="compositionally biased region" description="Basic and acidic residues" evidence="1">
    <location>
        <begin position="206"/>
        <end position="221"/>
    </location>
</feature>
<feature type="compositionally biased region" description="Low complexity" evidence="1">
    <location>
        <begin position="370"/>
        <end position="390"/>
    </location>
</feature>
<proteinExistence type="predicted"/>
<feature type="region of interest" description="Disordered" evidence="1">
    <location>
        <begin position="169"/>
        <end position="390"/>
    </location>
</feature>
<sequence>MSNNAGIPFSNGMLINGDSTNNPSFQTSPSGISTMPANPTTGNTNLLPAIIPNISLTNCNVYVSNCSNTISEQARTSQTDNRDNTGREPAQVSRGPNGVENYPVSRPTENRWPFQSDLLSDVNRPSHHNRPTHQQPEGNESHQHHHSGREPAGMIPVVHNYYLGTVINITPNTRSPNTNSQTKTCETPRSRPSAHCVPKSVSWEIPFRDHSPPENDMKDPEPEYPGPDTPRDPADEAHPHMENPTPSTNDPDDAAAAPSDDPDQNQQTNPPEPSTPTIPPENDNPDLGRNEDPDDAAAVPADDPWDQTNPPEPDLQPFEEKAGPAEAKPGDVDVPEAIPIVSPDDEINTPNQNVSKSKKGFGASLWTSITRPFTKTPNKKNPQTTERPMA</sequence>
<gene>
    <name evidence="2" type="ORF">DAPPUDRAFT_240372</name>
</gene>
<keyword evidence="3" id="KW-1185">Reference proteome</keyword>
<feature type="compositionally biased region" description="Polar residues" evidence="1">
    <location>
        <begin position="169"/>
        <end position="187"/>
    </location>
</feature>
<dbReference type="Proteomes" id="UP000000305">
    <property type="component" value="Unassembled WGS sequence"/>
</dbReference>
<feature type="compositionally biased region" description="Low complexity" evidence="1">
    <location>
        <begin position="243"/>
        <end position="259"/>
    </location>
</feature>
<feature type="compositionally biased region" description="Pro residues" evidence="1">
    <location>
        <begin position="270"/>
        <end position="279"/>
    </location>
</feature>
<feature type="region of interest" description="Disordered" evidence="1">
    <location>
        <begin position="73"/>
        <end position="152"/>
    </location>
</feature>
<evidence type="ECO:0000256" key="1">
    <source>
        <dbReference type="SAM" id="MobiDB-lite"/>
    </source>
</evidence>
<reference evidence="2 3" key="1">
    <citation type="journal article" date="2011" name="Science">
        <title>The ecoresponsive genome of Daphnia pulex.</title>
        <authorList>
            <person name="Colbourne J.K."/>
            <person name="Pfrender M.E."/>
            <person name="Gilbert D."/>
            <person name="Thomas W.K."/>
            <person name="Tucker A."/>
            <person name="Oakley T.H."/>
            <person name="Tokishita S."/>
            <person name="Aerts A."/>
            <person name="Arnold G.J."/>
            <person name="Basu M.K."/>
            <person name="Bauer D.J."/>
            <person name="Caceres C.E."/>
            <person name="Carmel L."/>
            <person name="Casola C."/>
            <person name="Choi J.H."/>
            <person name="Detter J.C."/>
            <person name="Dong Q."/>
            <person name="Dusheyko S."/>
            <person name="Eads B.D."/>
            <person name="Frohlich T."/>
            <person name="Geiler-Samerotte K.A."/>
            <person name="Gerlach D."/>
            <person name="Hatcher P."/>
            <person name="Jogdeo S."/>
            <person name="Krijgsveld J."/>
            <person name="Kriventseva E.V."/>
            <person name="Kultz D."/>
            <person name="Laforsch C."/>
            <person name="Lindquist E."/>
            <person name="Lopez J."/>
            <person name="Manak J.R."/>
            <person name="Muller J."/>
            <person name="Pangilinan J."/>
            <person name="Patwardhan R.P."/>
            <person name="Pitluck S."/>
            <person name="Pritham E.J."/>
            <person name="Rechtsteiner A."/>
            <person name="Rho M."/>
            <person name="Rogozin I.B."/>
            <person name="Sakarya O."/>
            <person name="Salamov A."/>
            <person name="Schaack S."/>
            <person name="Shapiro H."/>
            <person name="Shiga Y."/>
            <person name="Skalitzky C."/>
            <person name="Smith Z."/>
            <person name="Souvorov A."/>
            <person name="Sung W."/>
            <person name="Tang Z."/>
            <person name="Tsuchiya D."/>
            <person name="Tu H."/>
            <person name="Vos H."/>
            <person name="Wang M."/>
            <person name="Wolf Y.I."/>
            <person name="Yamagata H."/>
            <person name="Yamada T."/>
            <person name="Ye Y."/>
            <person name="Shaw J.R."/>
            <person name="Andrews J."/>
            <person name="Crease T.J."/>
            <person name="Tang H."/>
            <person name="Lucas S.M."/>
            <person name="Robertson H.M."/>
            <person name="Bork P."/>
            <person name="Koonin E.V."/>
            <person name="Zdobnov E.M."/>
            <person name="Grigoriev I.V."/>
            <person name="Lynch M."/>
            <person name="Boore J.L."/>
        </authorList>
    </citation>
    <scope>NUCLEOTIDE SEQUENCE [LARGE SCALE GENOMIC DNA]</scope>
</reference>
<protein>
    <submittedName>
        <fullName evidence="2">Uncharacterized protein</fullName>
    </submittedName>
</protein>
<accession>E9GBF3</accession>
<dbReference type="EMBL" id="GL732538">
    <property type="protein sequence ID" value="EFX83165.1"/>
    <property type="molecule type" value="Genomic_DNA"/>
</dbReference>
<name>E9GBF3_DAPPU</name>
<organism evidence="2 3">
    <name type="scientific">Daphnia pulex</name>
    <name type="common">Water flea</name>
    <dbReference type="NCBI Taxonomy" id="6669"/>
    <lineage>
        <taxon>Eukaryota</taxon>
        <taxon>Metazoa</taxon>
        <taxon>Ecdysozoa</taxon>
        <taxon>Arthropoda</taxon>
        <taxon>Crustacea</taxon>
        <taxon>Branchiopoda</taxon>
        <taxon>Diplostraca</taxon>
        <taxon>Cladocera</taxon>
        <taxon>Anomopoda</taxon>
        <taxon>Daphniidae</taxon>
        <taxon>Daphnia</taxon>
    </lineage>
</organism>
<feature type="compositionally biased region" description="Basic and acidic residues" evidence="1">
    <location>
        <begin position="229"/>
        <end position="241"/>
    </location>
</feature>
<evidence type="ECO:0000313" key="2">
    <source>
        <dbReference type="EMBL" id="EFX83165.1"/>
    </source>
</evidence>
<dbReference type="AlphaFoldDB" id="E9GBF3"/>
<evidence type="ECO:0000313" key="3">
    <source>
        <dbReference type="Proteomes" id="UP000000305"/>
    </source>
</evidence>
<dbReference type="HOGENOM" id="CLU_708360_0_0_1"/>